<organism evidence="1 2">
    <name type="scientific">Candidatus Liptonbacteria bacterium RIFCSPLOWO2_01_FULL_52_25</name>
    <dbReference type="NCBI Taxonomy" id="1798650"/>
    <lineage>
        <taxon>Bacteria</taxon>
        <taxon>Candidatus Liptoniibacteriota</taxon>
    </lineage>
</organism>
<accession>A0A1G2CE59</accession>
<sequence length="93" mass="9974">MKAGMVPFPVSCATILRDILPHHGCFAIAKHLMMAIGAIEPKTVNGLPCLLRGHLEGSVVERLAVRNSNGSTLSRVEPFGWCALPELRVVDGV</sequence>
<comment type="caution">
    <text evidence="1">The sequence shown here is derived from an EMBL/GenBank/DDBJ whole genome shotgun (WGS) entry which is preliminary data.</text>
</comment>
<dbReference type="Proteomes" id="UP000178880">
    <property type="component" value="Unassembled WGS sequence"/>
</dbReference>
<proteinExistence type="predicted"/>
<evidence type="ECO:0000313" key="2">
    <source>
        <dbReference type="Proteomes" id="UP000178880"/>
    </source>
</evidence>
<dbReference type="EMBL" id="MHLA01000015">
    <property type="protein sequence ID" value="OGY99516.1"/>
    <property type="molecule type" value="Genomic_DNA"/>
</dbReference>
<dbReference type="AlphaFoldDB" id="A0A1G2CE59"/>
<gene>
    <name evidence="1" type="ORF">A2945_01510</name>
</gene>
<evidence type="ECO:0000313" key="1">
    <source>
        <dbReference type="EMBL" id="OGY99516.1"/>
    </source>
</evidence>
<name>A0A1G2CE59_9BACT</name>
<reference evidence="1 2" key="1">
    <citation type="journal article" date="2016" name="Nat. Commun.">
        <title>Thousands of microbial genomes shed light on interconnected biogeochemical processes in an aquifer system.</title>
        <authorList>
            <person name="Anantharaman K."/>
            <person name="Brown C.T."/>
            <person name="Hug L.A."/>
            <person name="Sharon I."/>
            <person name="Castelle C.J."/>
            <person name="Probst A.J."/>
            <person name="Thomas B.C."/>
            <person name="Singh A."/>
            <person name="Wilkins M.J."/>
            <person name="Karaoz U."/>
            <person name="Brodie E.L."/>
            <person name="Williams K.H."/>
            <person name="Hubbard S.S."/>
            <person name="Banfield J.F."/>
        </authorList>
    </citation>
    <scope>NUCLEOTIDE SEQUENCE [LARGE SCALE GENOMIC DNA]</scope>
</reference>
<protein>
    <submittedName>
        <fullName evidence="1">Uncharacterized protein</fullName>
    </submittedName>
</protein>